<sequence>MFKGYAFLILSSVFFIGVVIAGLFHLKQVGIYYFALLFVSGFLFAVSFLKFLWDSLMSLYRDYKKFNSLPVFLFEFFASIKLAIFLMIAIGILSMLGSTYIEQNRPFEFYVNKYGPAKAEWFWKLWLNDVFHSWYYILFVALLALNLIFCSYKRLPSVWKHTFSKERFQKLDEHLEKHLKPIEVKINPDKEKVIRFLQSKGFRVYAEEEGNRVYLYGEKGKYSRLGVYVVHIALLVIMAGGLIDGLFGKRGMVTVPEGAREDQMTSLSQDKVYKLPFQIKVNAFHIVSYEEEAKRKGKEFKGDPKIKDAIASFESEIEIIENGKVVAKGTVAVNNPFEYGTYRIFQATYGLTGSAGYVKLAVFDRRKLPEDPQRALLGTVELRAGQVTEFKDMLLSIDRSVLNLENPKDTQHLKPALVIKVLKDGKSYDVPVIYSPELTVFAFFQLKELSGFPYIFFLEDFRPQFFSGLQVSYSPGTPLIWGGSILLVLGLILAFYTIHRKVWARIEGNSLKISFWSHKLREEFRRSFIRDLEELGYVEKNLGER</sequence>
<keyword evidence="4 6" id="KW-1133">Transmembrane helix</keyword>
<keyword evidence="5 6" id="KW-0472">Membrane</keyword>
<evidence type="ECO:0000256" key="2">
    <source>
        <dbReference type="ARBA" id="ARBA00022692"/>
    </source>
</evidence>
<dbReference type="GO" id="GO:0017004">
    <property type="term" value="P:cytochrome complex assembly"/>
    <property type="evidence" value="ECO:0007669"/>
    <property type="project" value="UniProtKB-KW"/>
</dbReference>
<comment type="caution">
    <text evidence="8">The sequence shown here is derived from an EMBL/GenBank/DDBJ whole genome shotgun (WGS) entry which is preliminary data.</text>
</comment>
<evidence type="ECO:0000259" key="7">
    <source>
        <dbReference type="Pfam" id="PF05140"/>
    </source>
</evidence>
<feature type="transmembrane region" description="Helical" evidence="6">
    <location>
        <begin position="479"/>
        <end position="498"/>
    </location>
</feature>
<organism evidence="8">
    <name type="scientific">Thermocrinis ruber</name>
    <dbReference type="NCBI Taxonomy" id="75906"/>
    <lineage>
        <taxon>Bacteria</taxon>
        <taxon>Pseudomonadati</taxon>
        <taxon>Aquificota</taxon>
        <taxon>Aquificia</taxon>
        <taxon>Aquificales</taxon>
        <taxon>Aquificaceae</taxon>
        <taxon>Thermocrinis</taxon>
    </lineage>
</organism>
<feature type="domain" description="ResB-like" evidence="7">
    <location>
        <begin position="81"/>
        <end position="528"/>
    </location>
</feature>
<keyword evidence="2 6" id="KW-0812">Transmembrane</keyword>
<dbReference type="PANTHER" id="PTHR31566">
    <property type="entry name" value="CYTOCHROME C BIOGENESIS PROTEIN CCS1, CHLOROPLASTIC"/>
    <property type="match status" value="1"/>
</dbReference>
<feature type="transmembrane region" description="Helical" evidence="6">
    <location>
        <begin position="7"/>
        <end position="25"/>
    </location>
</feature>
<dbReference type="EMBL" id="DSAC01000075">
    <property type="protein sequence ID" value="HHO74242.1"/>
    <property type="molecule type" value="Genomic_DNA"/>
</dbReference>
<feature type="transmembrane region" description="Helical" evidence="6">
    <location>
        <begin position="133"/>
        <end position="152"/>
    </location>
</feature>
<feature type="transmembrane region" description="Helical" evidence="6">
    <location>
        <begin position="225"/>
        <end position="247"/>
    </location>
</feature>
<evidence type="ECO:0000256" key="5">
    <source>
        <dbReference type="ARBA" id="ARBA00023136"/>
    </source>
</evidence>
<accession>A0A7C5T0J1</accession>
<protein>
    <submittedName>
        <fullName evidence="8">Cytochrome c biogenesis protein ResB</fullName>
    </submittedName>
</protein>
<keyword evidence="3" id="KW-0201">Cytochrome c-type biogenesis</keyword>
<dbReference type="GO" id="GO:0016020">
    <property type="term" value="C:membrane"/>
    <property type="evidence" value="ECO:0007669"/>
    <property type="project" value="UniProtKB-SubCell"/>
</dbReference>
<proteinExistence type="predicted"/>
<dbReference type="InterPro" id="IPR007816">
    <property type="entry name" value="ResB-like_domain"/>
</dbReference>
<evidence type="ECO:0000256" key="6">
    <source>
        <dbReference type="SAM" id="Phobius"/>
    </source>
</evidence>
<evidence type="ECO:0000256" key="3">
    <source>
        <dbReference type="ARBA" id="ARBA00022748"/>
    </source>
</evidence>
<dbReference type="PANTHER" id="PTHR31566:SF0">
    <property type="entry name" value="CYTOCHROME C BIOGENESIS PROTEIN CCS1, CHLOROPLASTIC"/>
    <property type="match status" value="1"/>
</dbReference>
<evidence type="ECO:0000256" key="4">
    <source>
        <dbReference type="ARBA" id="ARBA00022989"/>
    </source>
</evidence>
<evidence type="ECO:0000256" key="1">
    <source>
        <dbReference type="ARBA" id="ARBA00004141"/>
    </source>
</evidence>
<feature type="transmembrane region" description="Helical" evidence="6">
    <location>
        <begin position="31"/>
        <end position="52"/>
    </location>
</feature>
<dbReference type="InterPro" id="IPR023494">
    <property type="entry name" value="Cyt_c_bgen_Ccs1/CcsB/ResB"/>
</dbReference>
<comment type="subcellular location">
    <subcellularLocation>
        <location evidence="1">Membrane</location>
        <topology evidence="1">Multi-pass membrane protein</topology>
    </subcellularLocation>
</comment>
<gene>
    <name evidence="8" type="ORF">ENN04_06340</name>
</gene>
<name>A0A7C5T0J1_9AQUI</name>
<dbReference type="AlphaFoldDB" id="A0A7C5T0J1"/>
<feature type="transmembrane region" description="Helical" evidence="6">
    <location>
        <begin position="72"/>
        <end position="96"/>
    </location>
</feature>
<dbReference type="Pfam" id="PF05140">
    <property type="entry name" value="ResB"/>
    <property type="match status" value="1"/>
</dbReference>
<evidence type="ECO:0000313" key="8">
    <source>
        <dbReference type="EMBL" id="HHO74242.1"/>
    </source>
</evidence>
<reference evidence="8" key="1">
    <citation type="journal article" date="2020" name="mSystems">
        <title>Genome- and Community-Level Interaction Insights into Carbon Utilization and Element Cycling Functions of Hydrothermarchaeota in Hydrothermal Sediment.</title>
        <authorList>
            <person name="Zhou Z."/>
            <person name="Liu Y."/>
            <person name="Xu W."/>
            <person name="Pan J."/>
            <person name="Luo Z.H."/>
            <person name="Li M."/>
        </authorList>
    </citation>
    <scope>NUCLEOTIDE SEQUENCE [LARGE SCALE GENOMIC DNA]</scope>
    <source>
        <strain evidence="8">SpSt-114</strain>
    </source>
</reference>